<dbReference type="InterPro" id="IPR053315">
    <property type="entry name" value="Peptidase_C14A"/>
</dbReference>
<dbReference type="EMBL" id="PDUG01000005">
    <property type="protein sequence ID" value="PIC28224.1"/>
    <property type="molecule type" value="Genomic_DNA"/>
</dbReference>
<proteinExistence type="predicted"/>
<accession>A0A2G5TLQ6</accession>
<evidence type="ECO:0000313" key="3">
    <source>
        <dbReference type="EMBL" id="PIC28224.1"/>
    </source>
</evidence>
<gene>
    <name evidence="3" type="primary">Cnig_chr_V.g20213</name>
    <name evidence="3" type="ORF">B9Z55_020213</name>
</gene>
<organism evidence="3 4">
    <name type="scientific">Caenorhabditis nigoni</name>
    <dbReference type="NCBI Taxonomy" id="1611254"/>
    <lineage>
        <taxon>Eukaryota</taxon>
        <taxon>Metazoa</taxon>
        <taxon>Ecdysozoa</taxon>
        <taxon>Nematoda</taxon>
        <taxon>Chromadorea</taxon>
        <taxon>Rhabditida</taxon>
        <taxon>Rhabditina</taxon>
        <taxon>Rhabditomorpha</taxon>
        <taxon>Rhabditoidea</taxon>
        <taxon>Rhabditidae</taxon>
        <taxon>Peloderinae</taxon>
        <taxon>Caenorhabditis</taxon>
    </lineage>
</organism>
<evidence type="ECO:0000313" key="4">
    <source>
        <dbReference type="Proteomes" id="UP000230233"/>
    </source>
</evidence>
<evidence type="ECO:0000259" key="2">
    <source>
        <dbReference type="Pfam" id="PF04435"/>
    </source>
</evidence>
<feature type="region of interest" description="Disordered" evidence="1">
    <location>
        <begin position="165"/>
        <end position="190"/>
    </location>
</feature>
<comment type="caution">
    <text evidence="3">The sequence shown here is derived from an EMBL/GenBank/DDBJ whole genome shotgun (WGS) entry which is preliminary data.</text>
</comment>
<dbReference type="Pfam" id="PF04435">
    <property type="entry name" value="SPK"/>
    <property type="match status" value="1"/>
</dbReference>
<dbReference type="AlphaFoldDB" id="A0A2G5TLQ6"/>
<dbReference type="PANTHER" id="PTHR23362:SF0">
    <property type="entry name" value="CALPONIN-HOMOLOGY (CH) DOMAIN-CONTAINING PROTEIN-RELATED"/>
    <property type="match status" value="1"/>
</dbReference>
<dbReference type="Proteomes" id="UP000230233">
    <property type="component" value="Chromosome V"/>
</dbReference>
<reference evidence="4" key="1">
    <citation type="submission" date="2017-10" db="EMBL/GenBank/DDBJ databases">
        <title>Rapid genome shrinkage in a self-fertile nematode reveals novel sperm competition proteins.</title>
        <authorList>
            <person name="Yin D."/>
            <person name="Schwarz E.M."/>
            <person name="Thomas C.G."/>
            <person name="Felde R.L."/>
            <person name="Korf I.F."/>
            <person name="Cutter A.D."/>
            <person name="Schartner C.M."/>
            <person name="Ralston E.J."/>
            <person name="Meyer B.J."/>
            <person name="Haag E.S."/>
        </authorList>
    </citation>
    <scope>NUCLEOTIDE SEQUENCE [LARGE SCALE GENOMIC DNA]</scope>
    <source>
        <strain evidence="4">JU1422</strain>
    </source>
</reference>
<dbReference type="PANTHER" id="PTHR23362">
    <property type="entry name" value="L-PLASTIN-RELATED"/>
    <property type="match status" value="1"/>
</dbReference>
<sequence>MEKLQLAFIFSRPVSDGFVQKLEDAKFKIKQDKKKRISHFSTEDGRVVRFSDHYQWLKCFQGVLTGAKMAREEKRDQQTMENDNTGAERKQGSEQLEPMQEELDWEVKKETVEDISLEEKPKQEVDEDVTIGGSFLQETFNGRINYEELDAQEFVYPGFPQTAESKSSIRVQKRRQSSTTNSGKPAKTPDEQKISVLALATHIENIAAYYNFESLQKKASLAMEKMNKTEDKALSIKKFNITISFMLICLEENRIHEVEDSIKLKSLFKHIRSFLIRPLGPQIVHEALESIDQKIEEFENKNDGVAPTIISESLTHLLMATGF</sequence>
<feature type="region of interest" description="Disordered" evidence="1">
    <location>
        <begin position="72"/>
        <end position="100"/>
    </location>
</feature>
<dbReference type="InterPro" id="IPR006570">
    <property type="entry name" value="SPK_dom"/>
</dbReference>
<name>A0A2G5TLQ6_9PELO</name>
<feature type="domain" description="SPK" evidence="2">
    <location>
        <begin position="2"/>
        <end position="47"/>
    </location>
</feature>
<evidence type="ECO:0000256" key="1">
    <source>
        <dbReference type="SAM" id="MobiDB-lite"/>
    </source>
</evidence>
<keyword evidence="4" id="KW-1185">Reference proteome</keyword>
<protein>
    <recommendedName>
        <fullName evidence="2">SPK domain-containing protein</fullName>
    </recommendedName>
</protein>